<protein>
    <recommendedName>
        <fullName evidence="4">Lipoprotein</fullName>
    </recommendedName>
</protein>
<organism evidence="2 3">
    <name type="scientific">Shewanella mangrovisoli</name>
    <dbReference type="NCBI Taxonomy" id="2864211"/>
    <lineage>
        <taxon>Bacteria</taxon>
        <taxon>Pseudomonadati</taxon>
        <taxon>Pseudomonadota</taxon>
        <taxon>Gammaproteobacteria</taxon>
        <taxon>Alteromonadales</taxon>
        <taxon>Shewanellaceae</taxon>
        <taxon>Shewanella</taxon>
    </lineage>
</organism>
<reference evidence="2 3" key="1">
    <citation type="submission" date="2024-09" db="EMBL/GenBank/DDBJ databases">
        <authorList>
            <person name="Zhang Y."/>
        </authorList>
    </citation>
    <scope>NUCLEOTIDE SEQUENCE [LARGE SCALE GENOMIC DNA]</scope>
    <source>
        <strain evidence="2 3">ZJ318</strain>
    </source>
</reference>
<evidence type="ECO:0000313" key="3">
    <source>
        <dbReference type="Proteomes" id="UP001576708"/>
    </source>
</evidence>
<keyword evidence="1" id="KW-0732">Signal</keyword>
<evidence type="ECO:0008006" key="4">
    <source>
        <dbReference type="Google" id="ProtNLM"/>
    </source>
</evidence>
<gene>
    <name evidence="2" type="ORF">ACE02W_17465</name>
</gene>
<dbReference type="PROSITE" id="PS51257">
    <property type="entry name" value="PROKAR_LIPOPROTEIN"/>
    <property type="match status" value="1"/>
</dbReference>
<dbReference type="EMBL" id="JBHFGU010000007">
    <property type="protein sequence ID" value="MFB2621606.1"/>
    <property type="molecule type" value="Genomic_DNA"/>
</dbReference>
<proteinExistence type="predicted"/>
<evidence type="ECO:0000313" key="2">
    <source>
        <dbReference type="EMBL" id="MFB2621606.1"/>
    </source>
</evidence>
<accession>A0ABV4VMQ9</accession>
<keyword evidence="3" id="KW-1185">Reference proteome</keyword>
<feature type="signal peptide" evidence="1">
    <location>
        <begin position="1"/>
        <end position="18"/>
    </location>
</feature>
<dbReference type="Proteomes" id="UP001576708">
    <property type="component" value="Unassembled WGS sequence"/>
</dbReference>
<comment type="caution">
    <text evidence="2">The sequence shown here is derived from an EMBL/GenBank/DDBJ whole genome shotgun (WGS) entry which is preliminary data.</text>
</comment>
<evidence type="ECO:0000256" key="1">
    <source>
        <dbReference type="SAM" id="SignalP"/>
    </source>
</evidence>
<feature type="chain" id="PRO_5045179186" description="Lipoprotein" evidence="1">
    <location>
        <begin position="19"/>
        <end position="112"/>
    </location>
</feature>
<sequence length="112" mass="12265">MKKIAAISIVLLSSILFACGKPVPPEKSLYVGEWQEKAMYLVITQDGSVKYERLKGGATVSVNGPLKEFNEKGFEVGIGPMSTTFVVNKPPFQEGTLWKMVVDDVLLTKTAE</sequence>
<dbReference type="RefSeq" id="WP_342202488.1">
    <property type="nucleotide sequence ID" value="NZ_JBCATE010000007.1"/>
</dbReference>
<name>A0ABV4VMQ9_9GAMM</name>